<dbReference type="SUPFAM" id="SSF55874">
    <property type="entry name" value="ATPase domain of HSP90 chaperone/DNA topoisomerase II/histidine kinase"/>
    <property type="match status" value="1"/>
</dbReference>
<dbReference type="Gene3D" id="3.30.565.10">
    <property type="entry name" value="Histidine kinase-like ATPase, C-terminal domain"/>
    <property type="match status" value="1"/>
</dbReference>
<dbReference type="NCBIfam" id="NF047352">
    <property type="entry name" value="P_loop_sacsin"/>
    <property type="match status" value="1"/>
</dbReference>
<dbReference type="PANTHER" id="PTHR32387:SF0">
    <property type="entry name" value="PROTEIN NO VEIN"/>
    <property type="match status" value="1"/>
</dbReference>
<organism evidence="1 2">
    <name type="scientific">Aureobasidium namibiae CBS 147.97</name>
    <dbReference type="NCBI Taxonomy" id="1043004"/>
    <lineage>
        <taxon>Eukaryota</taxon>
        <taxon>Fungi</taxon>
        <taxon>Dikarya</taxon>
        <taxon>Ascomycota</taxon>
        <taxon>Pezizomycotina</taxon>
        <taxon>Dothideomycetes</taxon>
        <taxon>Dothideomycetidae</taxon>
        <taxon>Dothideales</taxon>
        <taxon>Saccotheciaceae</taxon>
        <taxon>Aureobasidium</taxon>
    </lineage>
</organism>
<dbReference type="AlphaFoldDB" id="A0A074WK85"/>
<dbReference type="EMBL" id="KL584718">
    <property type="protein sequence ID" value="KEQ70217.1"/>
    <property type="molecule type" value="Genomic_DNA"/>
</dbReference>
<proteinExistence type="predicted"/>
<evidence type="ECO:0000313" key="1">
    <source>
        <dbReference type="EMBL" id="KEQ70217.1"/>
    </source>
</evidence>
<name>A0A074WK85_9PEZI</name>
<dbReference type="RefSeq" id="XP_013424452.1">
    <property type="nucleotide sequence ID" value="XM_013568998.1"/>
</dbReference>
<dbReference type="STRING" id="1043004.A0A074WK85"/>
<dbReference type="PANTHER" id="PTHR32387">
    <property type="entry name" value="WU:FJ29H11"/>
    <property type="match status" value="1"/>
</dbReference>
<evidence type="ECO:0000313" key="2">
    <source>
        <dbReference type="Proteomes" id="UP000027730"/>
    </source>
</evidence>
<evidence type="ECO:0008006" key="3">
    <source>
        <dbReference type="Google" id="ProtNLM"/>
    </source>
</evidence>
<reference evidence="1 2" key="1">
    <citation type="journal article" date="2014" name="BMC Genomics">
        <title>Genome sequencing of four Aureobasidium pullulans varieties: biotechnological potential, stress tolerance, and description of new species.</title>
        <authorList>
            <person name="Gostin Ar C."/>
            <person name="Ohm R.A."/>
            <person name="Kogej T."/>
            <person name="Sonjak S."/>
            <person name="Turk M."/>
            <person name="Zajc J."/>
            <person name="Zalar P."/>
            <person name="Grube M."/>
            <person name="Sun H."/>
            <person name="Han J."/>
            <person name="Sharma A."/>
            <person name="Chiniquy J."/>
            <person name="Ngan C.Y."/>
            <person name="Lipzen A."/>
            <person name="Barry K."/>
            <person name="Grigoriev I.V."/>
            <person name="Gunde-Cimerman N."/>
        </authorList>
    </citation>
    <scope>NUCLEOTIDE SEQUENCE [LARGE SCALE GENOMIC DNA]</scope>
    <source>
        <strain evidence="1 2">CBS 147.97</strain>
    </source>
</reference>
<protein>
    <recommendedName>
        <fullName evidence="3">Heterokaryon incompatibility domain-containing protein</fullName>
    </recommendedName>
</protein>
<gene>
    <name evidence="1" type="ORF">M436DRAFT_84811</name>
</gene>
<accession>A0A074WK85</accession>
<dbReference type="InterPro" id="IPR036890">
    <property type="entry name" value="HATPase_C_sf"/>
</dbReference>
<sequence length="720" mass="82129">MAKSLSVEECQAHIRDIRHSHGADARNESERFLRRGYESMLKLLSAQLYSEPSHFLFELIQNADDNTYADDAQPEATIAYRSDGLLLFGCNEQGFSKANVSAICDINQSTKTLLKQGKKGCIGEKGIGFKSVFKIADKVWIASNNFSFYFDKTTPLGMVDPVWAKFPDFPEQLQMNTMICLKIEKQEDRDVVREQLTKVLEPSSFMFLRRLTKVRVVRLDDFGDTFEELTMSHDHRPFDDSLEIVTTTRSKGVKSWKSRYLISDYVARDMPPTELRQGVTETLIKLAFPINDQQQPIIAKQYVYAFLPVCSSGLPFLIQADFLLVASRQGIDESQPWNRRLQDHMVHALIQAFERLNKTRLKYTWPAYLPEKQVALRFFDKLKDKFLDRVKNTKIMESRSGELAKPKVMMLVPEQYKDEDGTPLLTPVNDRYLSTKYDTSHVAALVTQALDDKKFFEMLKTFVSKQAEEFRKKSDTWHGKVSTVLMIGQKHINLNELLIMPIVPLDDGSWISAMSRHKPSYPKVANRSLPPVSFYLPRSDANIVIPKGVSLSIVEHQASRNEERRNFFRRIGAQDLDYEDVLRGIIKQHKDSIAHADVDMLLSHAQYVFSMPSVSRMAQNLSTILWLADSRGEHSRGIELHMDNPFKSAVSQMFSANPTQDDEVPTRVYVIMRVSNLAGNGSGGHAQVHPFVDPYGLFEQGDLSYISQGGYLVFSDQKSA</sequence>
<dbReference type="GeneID" id="25417413"/>
<dbReference type="HOGENOM" id="CLU_000570_4_1_1"/>
<keyword evidence="2" id="KW-1185">Reference proteome</keyword>
<dbReference type="OrthoDB" id="1262810at2759"/>
<dbReference type="Proteomes" id="UP000027730">
    <property type="component" value="Unassembled WGS sequence"/>
</dbReference>
<dbReference type="InterPro" id="IPR052957">
    <property type="entry name" value="Auxin_embryo_med"/>
</dbReference>